<keyword evidence="2" id="KW-1185">Reference proteome</keyword>
<protein>
    <submittedName>
        <fullName evidence="1">Uncharacterized protein</fullName>
    </submittedName>
</protein>
<evidence type="ECO:0000313" key="1">
    <source>
        <dbReference type="EMBL" id="WMV08166.1"/>
    </source>
</evidence>
<gene>
    <name evidence="1" type="ORF">MTR67_001551</name>
</gene>
<dbReference type="Proteomes" id="UP001234989">
    <property type="component" value="Chromosome 1"/>
</dbReference>
<name>A0AAF0T7L0_SOLVR</name>
<organism evidence="1 2">
    <name type="scientific">Solanum verrucosum</name>
    <dbReference type="NCBI Taxonomy" id="315347"/>
    <lineage>
        <taxon>Eukaryota</taxon>
        <taxon>Viridiplantae</taxon>
        <taxon>Streptophyta</taxon>
        <taxon>Embryophyta</taxon>
        <taxon>Tracheophyta</taxon>
        <taxon>Spermatophyta</taxon>
        <taxon>Magnoliopsida</taxon>
        <taxon>eudicotyledons</taxon>
        <taxon>Gunneridae</taxon>
        <taxon>Pentapetalae</taxon>
        <taxon>asterids</taxon>
        <taxon>lamiids</taxon>
        <taxon>Solanales</taxon>
        <taxon>Solanaceae</taxon>
        <taxon>Solanoideae</taxon>
        <taxon>Solaneae</taxon>
        <taxon>Solanum</taxon>
    </lineage>
</organism>
<dbReference type="EMBL" id="CP133612">
    <property type="protein sequence ID" value="WMV08166.1"/>
    <property type="molecule type" value="Genomic_DNA"/>
</dbReference>
<accession>A0AAF0T7L0</accession>
<dbReference type="AlphaFoldDB" id="A0AAF0T7L0"/>
<proteinExistence type="predicted"/>
<sequence>MSKMMTQMDLLLKHVMGSGSKVVNVVEVRGGNPDDAHFEALYNEGAHFLENKGGGFRPNYQRTGGNQG</sequence>
<evidence type="ECO:0000313" key="2">
    <source>
        <dbReference type="Proteomes" id="UP001234989"/>
    </source>
</evidence>
<reference evidence="1" key="1">
    <citation type="submission" date="2023-08" db="EMBL/GenBank/DDBJ databases">
        <title>A de novo genome assembly of Solanum verrucosum Schlechtendal, a Mexican diploid species geographically isolated from the other diploid A-genome species in potato relatives.</title>
        <authorList>
            <person name="Hosaka K."/>
        </authorList>
    </citation>
    <scope>NUCLEOTIDE SEQUENCE</scope>
    <source>
        <tissue evidence="1">Young leaves</tissue>
    </source>
</reference>